<organism evidence="2 3">
    <name type="scientific">Pleurodeles waltl</name>
    <name type="common">Iberian ribbed newt</name>
    <dbReference type="NCBI Taxonomy" id="8319"/>
    <lineage>
        <taxon>Eukaryota</taxon>
        <taxon>Metazoa</taxon>
        <taxon>Chordata</taxon>
        <taxon>Craniata</taxon>
        <taxon>Vertebrata</taxon>
        <taxon>Euteleostomi</taxon>
        <taxon>Amphibia</taxon>
        <taxon>Batrachia</taxon>
        <taxon>Caudata</taxon>
        <taxon>Salamandroidea</taxon>
        <taxon>Salamandridae</taxon>
        <taxon>Pleurodelinae</taxon>
        <taxon>Pleurodeles</taxon>
    </lineage>
</organism>
<keyword evidence="3" id="KW-1185">Reference proteome</keyword>
<accession>A0AAV7L3X2</accession>
<dbReference type="AlphaFoldDB" id="A0AAV7L3X2"/>
<evidence type="ECO:0000313" key="2">
    <source>
        <dbReference type="EMBL" id="KAJ1085762.1"/>
    </source>
</evidence>
<name>A0AAV7L3X2_PLEWA</name>
<protein>
    <submittedName>
        <fullName evidence="2">Uncharacterized protein</fullName>
    </submittedName>
</protein>
<gene>
    <name evidence="2" type="ORF">NDU88_005887</name>
</gene>
<dbReference type="EMBL" id="JANPWB010000016">
    <property type="protein sequence ID" value="KAJ1085762.1"/>
    <property type="molecule type" value="Genomic_DNA"/>
</dbReference>
<feature type="compositionally biased region" description="Basic and acidic residues" evidence="1">
    <location>
        <begin position="1"/>
        <end position="37"/>
    </location>
</feature>
<evidence type="ECO:0000313" key="3">
    <source>
        <dbReference type="Proteomes" id="UP001066276"/>
    </source>
</evidence>
<reference evidence="2" key="1">
    <citation type="journal article" date="2022" name="bioRxiv">
        <title>Sequencing and chromosome-scale assembly of the giantPleurodeles waltlgenome.</title>
        <authorList>
            <person name="Brown T."/>
            <person name="Elewa A."/>
            <person name="Iarovenko S."/>
            <person name="Subramanian E."/>
            <person name="Araus A.J."/>
            <person name="Petzold A."/>
            <person name="Susuki M."/>
            <person name="Suzuki K.-i.T."/>
            <person name="Hayashi T."/>
            <person name="Toyoda A."/>
            <person name="Oliveira C."/>
            <person name="Osipova E."/>
            <person name="Leigh N.D."/>
            <person name="Simon A."/>
            <person name="Yun M.H."/>
        </authorList>
    </citation>
    <scope>NUCLEOTIDE SEQUENCE</scope>
    <source>
        <strain evidence="2">20211129_DDA</strain>
        <tissue evidence="2">Liver</tissue>
    </source>
</reference>
<proteinExistence type="predicted"/>
<dbReference type="Proteomes" id="UP001066276">
    <property type="component" value="Chromosome 12"/>
</dbReference>
<evidence type="ECO:0000256" key="1">
    <source>
        <dbReference type="SAM" id="MobiDB-lite"/>
    </source>
</evidence>
<feature type="region of interest" description="Disordered" evidence="1">
    <location>
        <begin position="1"/>
        <end position="133"/>
    </location>
</feature>
<sequence>MRQGKEAEQGERAVKPEKKQMRRSNRGDDTPYDRGLSEECPGSTSPSVALLRHLEKKPEDDAQRVVIKESSTEGEDAVRRSSATLESNAGKDIVGQREEQEQSSAAGDVDIEKEEEVKGSSERLEEENSATCHVPGGTWLEQVRARIRAIRCYWGAINEAAGDLKTGKEKKQKDTKYTIYLTEKQGEYL</sequence>
<comment type="caution">
    <text evidence="2">The sequence shown here is derived from an EMBL/GenBank/DDBJ whole genome shotgun (WGS) entry which is preliminary data.</text>
</comment>
<feature type="compositionally biased region" description="Basic and acidic residues" evidence="1">
    <location>
        <begin position="52"/>
        <end position="79"/>
    </location>
</feature>